<evidence type="ECO:0000256" key="2">
    <source>
        <dbReference type="SAM" id="MobiDB-lite"/>
    </source>
</evidence>
<reference evidence="4" key="1">
    <citation type="submission" date="2015-02" db="EMBL/GenBank/DDBJ databases">
        <title>Genome sequencing for Strongylocentrotus purpuratus.</title>
        <authorList>
            <person name="Murali S."/>
            <person name="Liu Y."/>
            <person name="Vee V."/>
            <person name="English A."/>
            <person name="Wang M."/>
            <person name="Skinner E."/>
            <person name="Han Y."/>
            <person name="Muzny D.M."/>
            <person name="Worley K.C."/>
            <person name="Gibbs R.A."/>
        </authorList>
    </citation>
    <scope>NUCLEOTIDE SEQUENCE</scope>
</reference>
<evidence type="ECO:0000313" key="4">
    <source>
        <dbReference type="Proteomes" id="UP000007110"/>
    </source>
</evidence>
<feature type="compositionally biased region" description="Basic residues" evidence="2">
    <location>
        <begin position="749"/>
        <end position="764"/>
    </location>
</feature>
<keyword evidence="4" id="KW-1185">Reference proteome</keyword>
<dbReference type="Pfam" id="PF15369">
    <property type="entry name" value="KIAA1328"/>
    <property type="match status" value="1"/>
</dbReference>
<feature type="compositionally biased region" description="Polar residues" evidence="2">
    <location>
        <begin position="271"/>
        <end position="280"/>
    </location>
</feature>
<dbReference type="OMA" id="AYSYELH"/>
<feature type="region of interest" description="Disordered" evidence="2">
    <location>
        <begin position="79"/>
        <end position="125"/>
    </location>
</feature>
<feature type="compositionally biased region" description="Polar residues" evidence="2">
    <location>
        <begin position="815"/>
        <end position="848"/>
    </location>
</feature>
<accession>A0A7M7HKW2</accession>
<feature type="region of interest" description="Disordered" evidence="2">
    <location>
        <begin position="198"/>
        <end position="231"/>
    </location>
</feature>
<reference evidence="3" key="2">
    <citation type="submission" date="2021-01" db="UniProtKB">
        <authorList>
            <consortium name="EnsemblMetazoa"/>
        </authorList>
    </citation>
    <scope>IDENTIFICATION</scope>
</reference>
<dbReference type="EnsemblMetazoa" id="XM_011669921">
    <property type="protein sequence ID" value="XP_011668223"/>
    <property type="gene ID" value="LOC100890059"/>
</dbReference>
<dbReference type="Proteomes" id="UP000007110">
    <property type="component" value="Unassembled WGS sequence"/>
</dbReference>
<name>A0A7M7HKW2_STRPU</name>
<feature type="compositionally biased region" description="Polar residues" evidence="2">
    <location>
        <begin position="318"/>
        <end position="331"/>
    </location>
</feature>
<feature type="region of interest" description="Disordered" evidence="2">
    <location>
        <begin position="678"/>
        <end position="702"/>
    </location>
</feature>
<sequence>MYFSARCLCCTDTNWNIFMWDCVNSITVINGCCESDADLTDMAQRSAHVPGVTDTASSRRKNDTAHVNLSSIHNKQKLNMHQSQKMRVAASSLKPSMKSENPSKIDKQRASREPPSLKDLRPEDKKRVANLIRELAKTGEEKEVAKEQLEVERKENEMKTRTLQAQIEAILCERENIQQQYLDCQKLLSSYQSKVSEEQKNLSGSLHEHPSSQKGHQSNEGWSPVKESARTISPTLASKAGQEFRELQSVPDHFSENNTNFIAPPGPRQNGGPSEQQFPNNHHGISERQFNPVLSSTHRKHHRSRLPSTGAEDMRAPQSENTVNGFSSSQTHGHDQSKLINSHNLSKTNGSQREGSRRTSQETFFPLTEVTDESAVTHVPHARRLEGREKRKSSDRNSWVSLPEMDEQVPYSYELHEKGLGQDGTFSGSTSHQKRLDYRSLTPEQRQRQLGSLKKKLQQEQGWLQQKLQDQERLLYHKRLEVERQKQELSHLEDTGYDQVRREYLGGRAGQQQRERTGVGGEYRTRFDDRNDGFEEDGYHKRVVPEGGKDEVTSPWQQYEEQPVSTNYPPDDYFGEMDQQQLTRRRAGDQFDNYRGKNTPGYAEDSDIDYQEYDDEDEVEDEETWYEMREETEGADNGRSIQGYASLHPQQATRKQGAIHQPAATDPATFQSYQSYHNSSLRDTVNGAEVRSNRGYPTRISEPQKQYGNITTLLDEEGLTGLSLNGSNPPYMTRPRTKPRPETTTTTTPKRRVNVQPHQTHRSQTHTQHQAEMRMHSVGPDRTRERDRMTKELYMSRSQQGKTRDIKTRPATGQARMNSTGQSRMDSTGQSRMDSTGQSRMNSTGQVRMDSTAQKGSLHSYADATEDDALHAHLVQRSHQVIQEIGMLLNQSAEMGEEEESKVLEDVFFLK</sequence>
<feature type="region of interest" description="Disordered" evidence="2">
    <location>
        <begin position="507"/>
        <end position="573"/>
    </location>
</feature>
<feature type="compositionally biased region" description="Basic and acidic residues" evidence="2">
    <location>
        <begin position="513"/>
        <end position="552"/>
    </location>
</feature>
<dbReference type="OrthoDB" id="5972940at2759"/>
<feature type="compositionally biased region" description="Basic and acidic residues" evidence="2">
    <location>
        <begin position="769"/>
        <end position="791"/>
    </location>
</feature>
<dbReference type="InterPro" id="IPR032736">
    <property type="entry name" value="Hinderin"/>
</dbReference>
<protein>
    <submittedName>
        <fullName evidence="3">Uncharacterized protein</fullName>
    </submittedName>
</protein>
<feature type="coiled-coil region" evidence="1">
    <location>
        <begin position="128"/>
        <end position="180"/>
    </location>
</feature>
<feature type="region of interest" description="Disordered" evidence="2">
    <location>
        <begin position="719"/>
        <end position="848"/>
    </location>
</feature>
<feature type="compositionally biased region" description="Basic and acidic residues" evidence="2">
    <location>
        <begin position="101"/>
        <end position="125"/>
    </location>
</feature>
<feature type="compositionally biased region" description="Polar residues" evidence="2">
    <location>
        <begin position="212"/>
        <end position="221"/>
    </location>
</feature>
<evidence type="ECO:0000256" key="1">
    <source>
        <dbReference type="SAM" id="Coils"/>
    </source>
</evidence>
<dbReference type="GeneID" id="100890059"/>
<dbReference type="PANTHER" id="PTHR28375:SF1">
    <property type="entry name" value="PROTEIN HINDERIN"/>
    <property type="match status" value="1"/>
</dbReference>
<keyword evidence="1" id="KW-0175">Coiled coil</keyword>
<evidence type="ECO:0000313" key="3">
    <source>
        <dbReference type="EnsemblMetazoa" id="XP_011668223"/>
    </source>
</evidence>
<feature type="compositionally biased region" description="Polar residues" evidence="2">
    <location>
        <begin position="338"/>
        <end position="353"/>
    </location>
</feature>
<feature type="compositionally biased region" description="Basic and acidic residues" evidence="2">
    <location>
        <begin position="198"/>
        <end position="211"/>
    </location>
</feature>
<dbReference type="RefSeq" id="XP_011668223.2">
    <property type="nucleotide sequence ID" value="XM_011669921.2"/>
</dbReference>
<organism evidence="3 4">
    <name type="scientific">Strongylocentrotus purpuratus</name>
    <name type="common">Purple sea urchin</name>
    <dbReference type="NCBI Taxonomy" id="7668"/>
    <lineage>
        <taxon>Eukaryota</taxon>
        <taxon>Metazoa</taxon>
        <taxon>Echinodermata</taxon>
        <taxon>Eleutherozoa</taxon>
        <taxon>Echinozoa</taxon>
        <taxon>Echinoidea</taxon>
        <taxon>Euechinoidea</taxon>
        <taxon>Echinacea</taxon>
        <taxon>Camarodonta</taxon>
        <taxon>Echinidea</taxon>
        <taxon>Strongylocentrotidae</taxon>
        <taxon>Strongylocentrotus</taxon>
    </lineage>
</organism>
<dbReference type="PANTHER" id="PTHR28375">
    <property type="entry name" value="PROTEIN HINDERIN"/>
    <property type="match status" value="1"/>
</dbReference>
<dbReference type="AlphaFoldDB" id="A0A7M7HKW2"/>
<proteinExistence type="predicted"/>
<dbReference type="InParanoid" id="A0A7M7HKW2"/>
<feature type="region of interest" description="Disordered" evidence="2">
    <location>
        <begin position="418"/>
        <end position="453"/>
    </location>
</feature>
<feature type="region of interest" description="Disordered" evidence="2">
    <location>
        <begin position="254"/>
        <end position="403"/>
    </location>
</feature>
<feature type="compositionally biased region" description="Basic and acidic residues" evidence="2">
    <location>
        <begin position="383"/>
        <end position="395"/>
    </location>
</feature>
<feature type="compositionally biased region" description="Polar residues" evidence="2">
    <location>
        <begin position="554"/>
        <end position="568"/>
    </location>
</feature>